<sequence>MTAISTSLLTAGTTWCSLINLTVVPKVLSSGLVVWLAFLPCKDKAEADNFSFLTSLPCQWRMVSDCCCYGESV</sequence>
<accession>A0A6B0UAK6</accession>
<dbReference type="EMBL" id="GIFC01000990">
    <property type="protein sequence ID" value="MXU83073.1"/>
    <property type="molecule type" value="Transcribed_RNA"/>
</dbReference>
<reference evidence="1" key="1">
    <citation type="submission" date="2019-12" db="EMBL/GenBank/DDBJ databases">
        <title>An insight into the sialome of adult female Ixodes ricinus ticks feeding for 6 days.</title>
        <authorList>
            <person name="Perner J."/>
            <person name="Ribeiro J.M.C."/>
        </authorList>
    </citation>
    <scope>NUCLEOTIDE SEQUENCE</scope>
    <source>
        <strain evidence="1">Semi-engorged</strain>
        <tissue evidence="1">Salivary glands</tissue>
    </source>
</reference>
<protein>
    <submittedName>
        <fullName evidence="1">Uncharacterized protein</fullName>
    </submittedName>
</protein>
<evidence type="ECO:0000313" key="1">
    <source>
        <dbReference type="EMBL" id="MXU83073.1"/>
    </source>
</evidence>
<proteinExistence type="predicted"/>
<organism evidence="1">
    <name type="scientific">Ixodes ricinus</name>
    <name type="common">Common tick</name>
    <name type="synonym">Acarus ricinus</name>
    <dbReference type="NCBI Taxonomy" id="34613"/>
    <lineage>
        <taxon>Eukaryota</taxon>
        <taxon>Metazoa</taxon>
        <taxon>Ecdysozoa</taxon>
        <taxon>Arthropoda</taxon>
        <taxon>Chelicerata</taxon>
        <taxon>Arachnida</taxon>
        <taxon>Acari</taxon>
        <taxon>Parasitiformes</taxon>
        <taxon>Ixodida</taxon>
        <taxon>Ixodoidea</taxon>
        <taxon>Ixodidae</taxon>
        <taxon>Ixodinae</taxon>
        <taxon>Ixodes</taxon>
    </lineage>
</organism>
<name>A0A6B0UAK6_IXORI</name>
<dbReference type="AlphaFoldDB" id="A0A6B0UAK6"/>